<sequence length="131" mass="15224">MENKVIFKIHDFECPYEVITKTLDLIPTKAWLKGDKVDTISNRIRSSSLWQIESDIPKENPINEHISFMIGILSEKRSAIKLLTEKYECEFTIVSKCKKEIHYNFGAYLDSNALKLIAHLNLSVDIDIYFL</sequence>
<evidence type="ECO:0000313" key="2">
    <source>
        <dbReference type="Proteomes" id="UP000181790"/>
    </source>
</evidence>
<reference evidence="1 2" key="1">
    <citation type="submission" date="2016-10" db="EMBL/GenBank/DDBJ databases">
        <title>Arsenicibacter rosenii gen. nov., sp. nov., an efficient arsenic-methylating bacterium isolated from an arsenic-contaminated paddy soil.</title>
        <authorList>
            <person name="Huang K."/>
        </authorList>
    </citation>
    <scope>NUCLEOTIDE SEQUENCE [LARGE SCALE GENOMIC DNA]</scope>
    <source>
        <strain evidence="1 2">SM-1</strain>
    </source>
</reference>
<accession>A0A1S2VSB6</accession>
<dbReference type="AlphaFoldDB" id="A0A1S2VSB6"/>
<protein>
    <recommendedName>
        <fullName evidence="3">DUF4279 domain-containing protein</fullName>
    </recommendedName>
</protein>
<dbReference type="RefSeq" id="WP_071501727.1">
    <property type="nucleotide sequence ID" value="NZ_MORL01000001.1"/>
</dbReference>
<comment type="caution">
    <text evidence="1">The sequence shown here is derived from an EMBL/GenBank/DDBJ whole genome shotgun (WGS) entry which is preliminary data.</text>
</comment>
<gene>
    <name evidence="1" type="ORF">BLX24_03955</name>
</gene>
<dbReference type="OrthoDB" id="1495141at2"/>
<dbReference type="Proteomes" id="UP000181790">
    <property type="component" value="Unassembled WGS sequence"/>
</dbReference>
<dbReference type="Pfam" id="PF14106">
    <property type="entry name" value="DUF4279"/>
    <property type="match status" value="1"/>
</dbReference>
<dbReference type="InterPro" id="IPR025459">
    <property type="entry name" value="DUF4279"/>
</dbReference>
<keyword evidence="2" id="KW-1185">Reference proteome</keyword>
<dbReference type="EMBL" id="MORL01000001">
    <property type="protein sequence ID" value="OIN61225.1"/>
    <property type="molecule type" value="Genomic_DNA"/>
</dbReference>
<name>A0A1S2VSB6_9BACT</name>
<evidence type="ECO:0008006" key="3">
    <source>
        <dbReference type="Google" id="ProtNLM"/>
    </source>
</evidence>
<organism evidence="1 2">
    <name type="scientific">Arsenicibacter rosenii</name>
    <dbReference type="NCBI Taxonomy" id="1750698"/>
    <lineage>
        <taxon>Bacteria</taxon>
        <taxon>Pseudomonadati</taxon>
        <taxon>Bacteroidota</taxon>
        <taxon>Cytophagia</taxon>
        <taxon>Cytophagales</taxon>
        <taxon>Spirosomataceae</taxon>
        <taxon>Arsenicibacter</taxon>
    </lineage>
</organism>
<evidence type="ECO:0000313" key="1">
    <source>
        <dbReference type="EMBL" id="OIN61225.1"/>
    </source>
</evidence>
<proteinExistence type="predicted"/>